<evidence type="ECO:0000313" key="3">
    <source>
        <dbReference type="EMBL" id="PAK94711.1"/>
    </source>
</evidence>
<dbReference type="Proteomes" id="UP000216867">
    <property type="component" value="Unassembled WGS sequence"/>
</dbReference>
<evidence type="ECO:0000313" key="4">
    <source>
        <dbReference type="EMBL" id="VEW15065.1"/>
    </source>
</evidence>
<proteinExistence type="predicted"/>
<dbReference type="EMBL" id="CAACXN010000018">
    <property type="protein sequence ID" value="VEW15065.1"/>
    <property type="molecule type" value="Genomic_DNA"/>
</dbReference>
<feature type="compositionally biased region" description="Basic residues" evidence="1">
    <location>
        <begin position="294"/>
        <end position="305"/>
    </location>
</feature>
<evidence type="ECO:0000256" key="1">
    <source>
        <dbReference type="SAM" id="MobiDB-lite"/>
    </source>
</evidence>
<feature type="compositionally biased region" description="Basic and acidic residues" evidence="1">
    <location>
        <begin position="325"/>
        <end position="334"/>
    </location>
</feature>
<reference evidence="2" key="2">
    <citation type="submission" date="2016-01" db="EMBL/GenBank/DDBJ databases">
        <authorList>
            <person name="Hong K.W."/>
        </authorList>
    </citation>
    <scope>NUCLEOTIDE SEQUENCE</scope>
    <source>
        <strain evidence="2">M40</strain>
    </source>
</reference>
<sequence>MVMQGSRSAVDVEHPPGHVDGRLFSDADHPTVLVTDFDVPGYLEQARGRIPVDRERIDLPAEAARDLGFLWRLENSALAETRALLASWTANEARITAFVTAWGYERYWLAKALRDVLDAGGATGSPAPSRVPSTRLREVWVERALPIVAPIVGGVVREPVTAGHMARLAVQEGALQVAEAALLPRLNGEAHRVLAEVVERREEIVRFFRTEAIARITRSRREAVLARIHLGWPWAPLRIVGVPEPDEAAALASLFAEGSDRRALTASDAVIGQQLAGNPQPSADEVRAALRFARRRQGSPGRRRVTKDGRPGTAGSRLRSTRSRPVRDRSENGV</sequence>
<dbReference type="AlphaFoldDB" id="A0A162ZI59"/>
<protein>
    <submittedName>
        <fullName evidence="3">Uncharacterized protein</fullName>
    </submittedName>
</protein>
<dbReference type="Proteomes" id="UP000386281">
    <property type="component" value="Unassembled WGS sequence"/>
</dbReference>
<reference evidence="3 6" key="3">
    <citation type="submission" date="2017-04" db="EMBL/GenBank/DDBJ databases">
        <title>Kefir bacterial isolates.</title>
        <authorList>
            <person name="Kim Y."/>
            <person name="Blasche S."/>
            <person name="Patil K.R."/>
        </authorList>
    </citation>
    <scope>NUCLEOTIDE SEQUENCE [LARGE SCALE GENOMIC DNA]</scope>
    <source>
        <strain evidence="3 6">OG2</strain>
    </source>
</reference>
<dbReference type="STRING" id="33889.AVW13_13515"/>
<evidence type="ECO:0000313" key="7">
    <source>
        <dbReference type="Proteomes" id="UP000386281"/>
    </source>
</evidence>
<evidence type="ECO:0000313" key="6">
    <source>
        <dbReference type="Proteomes" id="UP000216867"/>
    </source>
</evidence>
<reference evidence="4 7" key="4">
    <citation type="submission" date="2019-02" db="EMBL/GenBank/DDBJ databases">
        <authorList>
            <consortium name="Pathogen Informatics"/>
        </authorList>
    </citation>
    <scope>NUCLEOTIDE SEQUENCE [LARGE SCALE GENOMIC DNA]</scope>
    <source>
        <strain evidence="4 7">3012STDY7078520</strain>
    </source>
</reference>
<organism evidence="3 6">
    <name type="scientific">Brevibacterium casei</name>
    <dbReference type="NCBI Taxonomy" id="33889"/>
    <lineage>
        <taxon>Bacteria</taxon>
        <taxon>Bacillati</taxon>
        <taxon>Actinomycetota</taxon>
        <taxon>Actinomycetes</taxon>
        <taxon>Micrococcales</taxon>
        <taxon>Brevibacteriaceae</taxon>
        <taxon>Brevibacterium</taxon>
    </lineage>
</organism>
<evidence type="ECO:0000313" key="2">
    <source>
        <dbReference type="EMBL" id="KZE17632.1"/>
    </source>
</evidence>
<name>A0A162ZI59_9MICO</name>
<dbReference type="EMBL" id="LQQR01000026">
    <property type="protein sequence ID" value="KZE17632.1"/>
    <property type="molecule type" value="Genomic_DNA"/>
</dbReference>
<gene>
    <name evidence="2" type="ORF">AVW13_13515</name>
    <name evidence="3" type="ORF">B8X04_13065</name>
    <name evidence="4" type="ORF">NCTC12391_03217</name>
</gene>
<reference evidence="5" key="1">
    <citation type="submission" date="2016-01" db="EMBL/GenBank/DDBJ databases">
        <title>Draft genome of Chromobacterium sp. F49.</title>
        <authorList>
            <person name="Hong K.W."/>
        </authorList>
    </citation>
    <scope>NUCLEOTIDE SEQUENCE [LARGE SCALE GENOMIC DNA]</scope>
    <source>
        <strain evidence="5">M40</strain>
    </source>
</reference>
<dbReference type="EMBL" id="NCWY01000012">
    <property type="protein sequence ID" value="PAK94711.1"/>
    <property type="molecule type" value="Genomic_DNA"/>
</dbReference>
<evidence type="ECO:0000313" key="5">
    <source>
        <dbReference type="Proteomes" id="UP000076612"/>
    </source>
</evidence>
<accession>A0A162ZI59</accession>
<feature type="region of interest" description="Disordered" evidence="1">
    <location>
        <begin position="294"/>
        <end position="334"/>
    </location>
</feature>
<dbReference type="RefSeq" id="WP_009376778.1">
    <property type="nucleotide sequence ID" value="NZ_CAACXN010000018.1"/>
</dbReference>
<dbReference type="Proteomes" id="UP000076612">
    <property type="component" value="Unassembled WGS sequence"/>
</dbReference>